<dbReference type="EMBL" id="LVVM01005024">
    <property type="protein sequence ID" value="OJA11541.1"/>
    <property type="molecule type" value="Genomic_DNA"/>
</dbReference>
<reference evidence="1 2" key="1">
    <citation type="submission" date="2016-03" db="EMBL/GenBank/DDBJ databases">
        <title>Comparative genomics of the ectomycorrhizal sister species Rhizopogon vinicolor and Rhizopogon vesiculosus (Basidiomycota: Boletales) reveals a divergence of the mating type B locus.</title>
        <authorList>
            <person name="Mujic A.B."/>
            <person name="Kuo A."/>
            <person name="Tritt A."/>
            <person name="Lipzen A."/>
            <person name="Chen C."/>
            <person name="Johnson J."/>
            <person name="Sharma A."/>
            <person name="Barry K."/>
            <person name="Grigoriev I.V."/>
            <person name="Spatafora J.W."/>
        </authorList>
    </citation>
    <scope>NUCLEOTIDE SEQUENCE [LARGE SCALE GENOMIC DNA]</scope>
    <source>
        <strain evidence="1 2">AM-OR11-056</strain>
    </source>
</reference>
<accession>A0A1J8PRL9</accession>
<proteinExistence type="predicted"/>
<name>A0A1J8PRL9_9AGAM</name>
<evidence type="ECO:0000313" key="1">
    <source>
        <dbReference type="EMBL" id="OJA11541.1"/>
    </source>
</evidence>
<evidence type="ECO:0000313" key="2">
    <source>
        <dbReference type="Proteomes" id="UP000183567"/>
    </source>
</evidence>
<organism evidence="1 2">
    <name type="scientific">Rhizopogon vesiculosus</name>
    <dbReference type="NCBI Taxonomy" id="180088"/>
    <lineage>
        <taxon>Eukaryota</taxon>
        <taxon>Fungi</taxon>
        <taxon>Dikarya</taxon>
        <taxon>Basidiomycota</taxon>
        <taxon>Agaricomycotina</taxon>
        <taxon>Agaricomycetes</taxon>
        <taxon>Agaricomycetidae</taxon>
        <taxon>Boletales</taxon>
        <taxon>Suillineae</taxon>
        <taxon>Rhizopogonaceae</taxon>
        <taxon>Rhizopogon</taxon>
    </lineage>
</organism>
<gene>
    <name evidence="1" type="ORF">AZE42_13042</name>
</gene>
<comment type="caution">
    <text evidence="1">The sequence shown here is derived from an EMBL/GenBank/DDBJ whole genome shotgun (WGS) entry which is preliminary data.</text>
</comment>
<dbReference type="Proteomes" id="UP000183567">
    <property type="component" value="Unassembled WGS sequence"/>
</dbReference>
<protein>
    <submittedName>
        <fullName evidence="1">Uncharacterized protein</fullName>
    </submittedName>
</protein>
<sequence>MNMPSVPPQTADSKGKKKSGANIIALTQLISPSSLTTALTLYSEGPTSLVAAACAQTHAGYSHI</sequence>
<feature type="non-terminal residue" evidence="1">
    <location>
        <position position="64"/>
    </location>
</feature>
<keyword evidence="2" id="KW-1185">Reference proteome</keyword>
<dbReference type="OrthoDB" id="10634917at2759"/>
<dbReference type="AlphaFoldDB" id="A0A1J8PRL9"/>